<dbReference type="PANTHER" id="PTHR35778:SF1">
    <property type="entry name" value="SIGNALING MUCIN HKR1-RELATED"/>
    <property type="match status" value="1"/>
</dbReference>
<evidence type="ECO:0000313" key="3">
    <source>
        <dbReference type="EMBL" id="CCD27449.1"/>
    </source>
</evidence>
<gene>
    <name evidence="3" type="primary">NDAI0K02580</name>
    <name evidence="3" type="ordered locus">NDAI_0K02580</name>
</gene>
<dbReference type="GO" id="GO:0005886">
    <property type="term" value="C:plasma membrane"/>
    <property type="evidence" value="ECO:0007669"/>
    <property type="project" value="InterPro"/>
</dbReference>
<keyword evidence="4" id="KW-1185">Reference proteome</keyword>
<feature type="compositionally biased region" description="Low complexity" evidence="1">
    <location>
        <begin position="430"/>
        <end position="451"/>
    </location>
</feature>
<dbReference type="GO" id="GO:0000282">
    <property type="term" value="P:cellular bud site selection"/>
    <property type="evidence" value="ECO:0007669"/>
    <property type="project" value="TreeGrafter"/>
</dbReference>
<dbReference type="PANTHER" id="PTHR35778">
    <property type="entry name" value="SIGNALING MUCIN HKR1-RELATED"/>
    <property type="match status" value="1"/>
</dbReference>
<dbReference type="RefSeq" id="XP_003672692.1">
    <property type="nucleotide sequence ID" value="XM_003672644.1"/>
</dbReference>
<dbReference type="GO" id="GO:0005576">
    <property type="term" value="C:extracellular region"/>
    <property type="evidence" value="ECO:0007669"/>
    <property type="project" value="TreeGrafter"/>
</dbReference>
<feature type="region of interest" description="Disordered" evidence="1">
    <location>
        <begin position="951"/>
        <end position="972"/>
    </location>
</feature>
<keyword evidence="2" id="KW-0472">Membrane</keyword>
<keyword evidence="2" id="KW-0812">Transmembrane</keyword>
<feature type="region of interest" description="Disordered" evidence="1">
    <location>
        <begin position="507"/>
        <end position="551"/>
    </location>
</feature>
<dbReference type="GO" id="GO:0031505">
    <property type="term" value="P:fungal-type cell wall organization"/>
    <property type="evidence" value="ECO:0007669"/>
    <property type="project" value="TreeGrafter"/>
</dbReference>
<keyword evidence="2" id="KW-1133">Transmembrane helix</keyword>
<dbReference type="eggNOG" id="ENOG502QW7T">
    <property type="taxonomic scope" value="Eukaryota"/>
</dbReference>
<evidence type="ECO:0000256" key="2">
    <source>
        <dbReference type="SAM" id="Phobius"/>
    </source>
</evidence>
<feature type="region of interest" description="Disordered" evidence="1">
    <location>
        <begin position="879"/>
        <end position="902"/>
    </location>
</feature>
<dbReference type="EMBL" id="HE580277">
    <property type="protein sequence ID" value="CCD27449.1"/>
    <property type="molecule type" value="Genomic_DNA"/>
</dbReference>
<evidence type="ECO:0008006" key="5">
    <source>
        <dbReference type="Google" id="ProtNLM"/>
    </source>
</evidence>
<dbReference type="HOGENOM" id="CLU_305068_0_0_1"/>
<feature type="region of interest" description="Disordered" evidence="1">
    <location>
        <begin position="354"/>
        <end position="473"/>
    </location>
</feature>
<feature type="compositionally biased region" description="Low complexity" evidence="1">
    <location>
        <begin position="354"/>
        <end position="370"/>
    </location>
</feature>
<feature type="compositionally biased region" description="Basic and acidic residues" evidence="1">
    <location>
        <begin position="795"/>
        <end position="809"/>
    </location>
</feature>
<dbReference type="GO" id="GO:0005034">
    <property type="term" value="F:osmosensor activity"/>
    <property type="evidence" value="ECO:0007669"/>
    <property type="project" value="InterPro"/>
</dbReference>
<feature type="region of interest" description="Disordered" evidence="1">
    <location>
        <begin position="566"/>
        <end position="599"/>
    </location>
</feature>
<dbReference type="GO" id="GO:0006972">
    <property type="term" value="P:hyperosmotic response"/>
    <property type="evidence" value="ECO:0007669"/>
    <property type="project" value="TreeGrafter"/>
</dbReference>
<evidence type="ECO:0000256" key="1">
    <source>
        <dbReference type="SAM" id="MobiDB-lite"/>
    </source>
</evidence>
<evidence type="ECO:0000313" key="4">
    <source>
        <dbReference type="Proteomes" id="UP000000689"/>
    </source>
</evidence>
<dbReference type="GO" id="GO:0030427">
    <property type="term" value="C:site of polarized growth"/>
    <property type="evidence" value="ECO:0007669"/>
    <property type="project" value="TreeGrafter"/>
</dbReference>
<feature type="region of interest" description="Disordered" evidence="1">
    <location>
        <begin position="135"/>
        <end position="177"/>
    </location>
</feature>
<dbReference type="GO" id="GO:0001402">
    <property type="term" value="P:signal transduction involved in filamentous growth"/>
    <property type="evidence" value="ECO:0007669"/>
    <property type="project" value="TreeGrafter"/>
</dbReference>
<dbReference type="GeneID" id="11497894"/>
<feature type="compositionally biased region" description="Polar residues" evidence="1">
    <location>
        <begin position="507"/>
        <end position="517"/>
    </location>
</feature>
<name>G0WI38_NAUDC</name>
<dbReference type="STRING" id="1071378.G0WI38"/>
<proteinExistence type="predicted"/>
<organism evidence="3 4">
    <name type="scientific">Naumovozyma dairenensis (strain ATCC 10597 / BCRC 20456 / CBS 421 / NBRC 0211 / NRRL Y-12639)</name>
    <name type="common">Saccharomyces dairenensis</name>
    <dbReference type="NCBI Taxonomy" id="1071378"/>
    <lineage>
        <taxon>Eukaryota</taxon>
        <taxon>Fungi</taxon>
        <taxon>Dikarya</taxon>
        <taxon>Ascomycota</taxon>
        <taxon>Saccharomycotina</taxon>
        <taxon>Saccharomycetes</taxon>
        <taxon>Saccharomycetales</taxon>
        <taxon>Saccharomycetaceae</taxon>
        <taxon>Naumovozyma</taxon>
    </lineage>
</organism>
<feature type="transmembrane region" description="Helical" evidence="2">
    <location>
        <begin position="844"/>
        <end position="870"/>
    </location>
</feature>
<feature type="compositionally biased region" description="Polar residues" evidence="1">
    <location>
        <begin position="821"/>
        <end position="838"/>
    </location>
</feature>
<dbReference type="InterPro" id="IPR039295">
    <property type="entry name" value="MSB2"/>
</dbReference>
<dbReference type="Proteomes" id="UP000000689">
    <property type="component" value="Chromosome 11"/>
</dbReference>
<feature type="compositionally biased region" description="Low complexity" evidence="1">
    <location>
        <begin position="770"/>
        <end position="791"/>
    </location>
</feature>
<dbReference type="KEGG" id="ndi:NDAI_0K02580"/>
<dbReference type="OMA" id="PYTASNI"/>
<feature type="compositionally biased region" description="Low complexity" evidence="1">
    <location>
        <begin position="535"/>
        <end position="550"/>
    </location>
</feature>
<dbReference type="GO" id="GO:0007232">
    <property type="term" value="P:osmosensory signaling pathway via Sho1 osmosensor"/>
    <property type="evidence" value="ECO:0007669"/>
    <property type="project" value="InterPro"/>
</dbReference>
<sequence length="985" mass="103852">MLFHYLPIHLYQLQQSKANDISIGTSILAATSIKSTIDLSNPSTTQLDLAVSMTSSTQIGISEIILSNVQAPTAITISPSLTNLVTTTTTAPDNAVVSSSDIGVLTSQDTKIIESATMTPTTTSTLTPEITEVSVSTPLQVSETSSVEDVQNTETTTEQIPQLSTFPAPSTYQPSVDPQTSAISSIVSSSTTSSTTPYITPTFTFTAGTDTVSQSLEASTQQISTDVVSTELPIISTNTPSMVSAPLSSTFLGVLTEAEPIPSPISVVSNSAVSTPSIVSDAPVRTTTPIVSHVPISTPPIVSIPISSTIAQPPVQPSVLDSITTTSRLPLQQISSQIPDQPTISTMPEAQIVSSTTSTTSIPQQISVTTPTSTKVLEDQQQQQPQTPATTSQIVSTPQVVSQVSSFTTSTQQQTTTPNMLQPPVVSEVSSQTTPQIPSFTTTTPATTTTTNQQVVPPSIASFKPVPEQSTNTFTQSINSNFVSQIQPIGSSQTTKEPTTLTSIKSIASETKTSQRLPTPDTINPPKEASSTEKSTGAQSQTQTQTQTSSVIPAVTTKPVISNIVSTTSEPSTPISAASPVKSSFISPSVTTTPTQTRASSDTNWWIPTVLITQSNQPSESASVPTSNTATKTLPQVIAVGTTIPEPEGYSLITIGFKKPLNYEFIVANPKSSAQIFSFLPDVLNAPFNNTFNNITVLQLVPLQNPSLNYLVTVAKVYFPTDMIDTLSSLIEDYTTPSLIYTINQGAKGSLANLISSDIPLTGLLTNSLSSSTDSTSNNSDSNNSNSSSKGSHSKNPDSDSSDSTKDDSGSMDSENIGSLEYSSKSNSKVAGSDSGSSLNKKKLTALIVCVVIGGLLYITFMILVVRYFINRRRAKQVAIKYPDDSSSSSSSGSFSEKSNKFNMENRQSITPSMKVNMWMNNNNDINVNTNGNNNYFDNVIAPAAVAASTTSTGKMNNKSPSKSGSIGKISKPIASQNSLGWNGI</sequence>
<dbReference type="AlphaFoldDB" id="G0WI38"/>
<feature type="region of interest" description="Disordered" evidence="1">
    <location>
        <begin position="770"/>
        <end position="838"/>
    </location>
</feature>
<dbReference type="GO" id="GO:0009986">
    <property type="term" value="C:cell surface"/>
    <property type="evidence" value="ECO:0007669"/>
    <property type="project" value="TreeGrafter"/>
</dbReference>
<dbReference type="OrthoDB" id="3366093at2759"/>
<accession>G0WI38</accession>
<feature type="compositionally biased region" description="Low complexity" evidence="1">
    <location>
        <begin position="380"/>
        <end position="417"/>
    </location>
</feature>
<feature type="compositionally biased region" description="Low complexity" evidence="1">
    <location>
        <begin position="886"/>
        <end position="897"/>
    </location>
</feature>
<reference evidence="3 4" key="1">
    <citation type="journal article" date="2011" name="Proc. Natl. Acad. Sci. U.S.A.">
        <title>Evolutionary erosion of yeast sex chromosomes by mating-type switching accidents.</title>
        <authorList>
            <person name="Gordon J.L."/>
            <person name="Armisen D."/>
            <person name="Proux-Wera E."/>
            <person name="Oheigeartaigh S.S."/>
            <person name="Byrne K.P."/>
            <person name="Wolfe K.H."/>
        </authorList>
    </citation>
    <scope>NUCLEOTIDE SEQUENCE [LARGE SCALE GENOMIC DNA]</scope>
    <source>
        <strain evidence="4">ATCC 10597 / BCRC 20456 / CBS 421 / NBRC 0211 / NRRL Y-12639</strain>
    </source>
</reference>
<protein>
    <recommendedName>
        <fullName evidence="5">Msb2</fullName>
    </recommendedName>
</protein>